<keyword evidence="10" id="KW-1185">Reference proteome</keyword>
<feature type="transmembrane region" description="Helical" evidence="8">
    <location>
        <begin position="170"/>
        <end position="190"/>
    </location>
</feature>
<dbReference type="PANTHER" id="PTHR30269:SF37">
    <property type="entry name" value="MEMBRANE TRANSPORTER PROTEIN"/>
    <property type="match status" value="1"/>
</dbReference>
<dbReference type="RefSeq" id="WP_220110465.1">
    <property type="nucleotide sequence ID" value="NZ_JAHZST010000011.1"/>
</dbReference>
<dbReference type="InterPro" id="IPR002781">
    <property type="entry name" value="TM_pro_TauE-like"/>
</dbReference>
<dbReference type="Pfam" id="PF01925">
    <property type="entry name" value="TauE"/>
    <property type="match status" value="1"/>
</dbReference>
<dbReference type="Proteomes" id="UP001195963">
    <property type="component" value="Unassembled WGS sequence"/>
</dbReference>
<dbReference type="InterPro" id="IPR052017">
    <property type="entry name" value="TSUP"/>
</dbReference>
<feature type="transmembrane region" description="Helical" evidence="8">
    <location>
        <begin position="72"/>
        <end position="88"/>
    </location>
</feature>
<comment type="similarity">
    <text evidence="2 8">Belongs to the 4-toluene sulfonate uptake permease (TSUP) (TC 2.A.102) family.</text>
</comment>
<evidence type="ECO:0000256" key="2">
    <source>
        <dbReference type="ARBA" id="ARBA00009142"/>
    </source>
</evidence>
<protein>
    <recommendedName>
        <fullName evidence="8">Probable membrane transporter protein</fullName>
    </recommendedName>
</protein>
<proteinExistence type="inferred from homology"/>
<keyword evidence="3" id="KW-0813">Transport</keyword>
<reference evidence="9 10" key="1">
    <citation type="submission" date="2021-07" db="EMBL/GenBank/DDBJ databases">
        <title>Shewanella sp. nov, isolated from SCS.</title>
        <authorList>
            <person name="Cao W.R."/>
        </authorList>
    </citation>
    <scope>NUCLEOTIDE SEQUENCE [LARGE SCALE GENOMIC DNA]</scope>
    <source>
        <strain evidence="9 10">NR704-98</strain>
    </source>
</reference>
<evidence type="ECO:0000256" key="3">
    <source>
        <dbReference type="ARBA" id="ARBA00022448"/>
    </source>
</evidence>
<comment type="caution">
    <text evidence="9">The sequence shown here is derived from an EMBL/GenBank/DDBJ whole genome shotgun (WGS) entry which is preliminary data.</text>
</comment>
<evidence type="ECO:0000313" key="9">
    <source>
        <dbReference type="EMBL" id="MBW8184994.1"/>
    </source>
</evidence>
<sequence>MELSLLLMTVFFAATLQAATGFGFGLIGVSFLIVLLQSNSAVQIVIILTLAMSLVHWIKIRKIAPMDLVKKIMLGCALGYPIGIIIFSNFDLTALKISVALLILAITTQNILEMVKVRKGHEAIPAKMGRGSCFGIGTMSGVMASAMAMPGPVVVAYLTRSPLTKDQIRATVITCSTFSYIVALGLQASFVGIENETLKTSLMLIPATFIGALFGDYIAKFINQNLFKKITLVVLFGSGVNILLNI</sequence>
<feature type="transmembrane region" description="Helical" evidence="8">
    <location>
        <begin position="202"/>
        <end position="220"/>
    </location>
</feature>
<evidence type="ECO:0000256" key="6">
    <source>
        <dbReference type="ARBA" id="ARBA00022989"/>
    </source>
</evidence>
<dbReference type="PANTHER" id="PTHR30269">
    <property type="entry name" value="TRANSMEMBRANE PROTEIN YFCA"/>
    <property type="match status" value="1"/>
</dbReference>
<evidence type="ECO:0000256" key="4">
    <source>
        <dbReference type="ARBA" id="ARBA00022475"/>
    </source>
</evidence>
<keyword evidence="4 8" id="KW-1003">Cell membrane</keyword>
<name>A0ABS7E5N6_9GAMM</name>
<gene>
    <name evidence="9" type="ORF">K0625_15140</name>
</gene>
<feature type="transmembrane region" description="Helical" evidence="8">
    <location>
        <begin position="133"/>
        <end position="158"/>
    </location>
</feature>
<keyword evidence="7 8" id="KW-0472">Membrane</keyword>
<evidence type="ECO:0000256" key="8">
    <source>
        <dbReference type="RuleBase" id="RU363041"/>
    </source>
</evidence>
<evidence type="ECO:0000256" key="1">
    <source>
        <dbReference type="ARBA" id="ARBA00004651"/>
    </source>
</evidence>
<organism evidence="9 10">
    <name type="scientific">Shewanella nanhaiensis</name>
    <dbReference type="NCBI Taxonomy" id="2864872"/>
    <lineage>
        <taxon>Bacteria</taxon>
        <taxon>Pseudomonadati</taxon>
        <taxon>Pseudomonadota</taxon>
        <taxon>Gammaproteobacteria</taxon>
        <taxon>Alteromonadales</taxon>
        <taxon>Shewanellaceae</taxon>
        <taxon>Shewanella</taxon>
    </lineage>
</organism>
<keyword evidence="5 8" id="KW-0812">Transmembrane</keyword>
<comment type="subcellular location">
    <subcellularLocation>
        <location evidence="1 8">Cell membrane</location>
        <topology evidence="1 8">Multi-pass membrane protein</topology>
    </subcellularLocation>
</comment>
<evidence type="ECO:0000256" key="7">
    <source>
        <dbReference type="ARBA" id="ARBA00023136"/>
    </source>
</evidence>
<evidence type="ECO:0000313" key="10">
    <source>
        <dbReference type="Proteomes" id="UP001195963"/>
    </source>
</evidence>
<feature type="transmembrane region" description="Helical" evidence="8">
    <location>
        <begin position="42"/>
        <end position="60"/>
    </location>
</feature>
<evidence type="ECO:0000256" key="5">
    <source>
        <dbReference type="ARBA" id="ARBA00022692"/>
    </source>
</evidence>
<dbReference type="EMBL" id="JAHZST010000011">
    <property type="protein sequence ID" value="MBW8184994.1"/>
    <property type="molecule type" value="Genomic_DNA"/>
</dbReference>
<keyword evidence="6 8" id="KW-1133">Transmembrane helix</keyword>
<accession>A0ABS7E5N6</accession>